<evidence type="ECO:0000259" key="2">
    <source>
        <dbReference type="PROSITE" id="PS51352"/>
    </source>
</evidence>
<organism evidence="3 6">
    <name type="scientific">Pseudidiomarina terrestris</name>
    <dbReference type="NCBI Taxonomy" id="2820060"/>
    <lineage>
        <taxon>Bacteria</taxon>
        <taxon>Pseudomonadati</taxon>
        <taxon>Pseudomonadota</taxon>
        <taxon>Gammaproteobacteria</taxon>
        <taxon>Alteromonadales</taxon>
        <taxon>Idiomarinaceae</taxon>
        <taxon>Pseudidiomarina</taxon>
    </lineage>
</organism>
<dbReference type="Proteomes" id="UP001169491">
    <property type="component" value="Unassembled WGS sequence"/>
</dbReference>
<dbReference type="InterPro" id="IPR050824">
    <property type="entry name" value="Thiol_disulfide_DsbA"/>
</dbReference>
<evidence type="ECO:0000313" key="6">
    <source>
        <dbReference type="Proteomes" id="UP001169492"/>
    </source>
</evidence>
<feature type="chain" id="PRO_5043689806" evidence="1">
    <location>
        <begin position="22"/>
        <end position="237"/>
    </location>
</feature>
<dbReference type="Pfam" id="PF13462">
    <property type="entry name" value="Thioredoxin_4"/>
    <property type="match status" value="1"/>
</dbReference>
<dbReference type="PROSITE" id="PS51257">
    <property type="entry name" value="PROKAR_LIPOPROTEIN"/>
    <property type="match status" value="1"/>
</dbReference>
<gene>
    <name evidence="3" type="ORF">J6I90_11170</name>
    <name evidence="4" type="ORF">J6I92_09985</name>
</gene>
<name>A0AAW7R0A3_9GAMM</name>
<keyword evidence="5" id="KW-1185">Reference proteome</keyword>
<dbReference type="Proteomes" id="UP001169492">
    <property type="component" value="Unassembled WGS sequence"/>
</dbReference>
<dbReference type="PROSITE" id="PS51352">
    <property type="entry name" value="THIOREDOXIN_2"/>
    <property type="match status" value="1"/>
</dbReference>
<sequence length="237" mass="26593">MRQLALIFTLLLMVGCQPASEEPQQTEVSSEVAAELTGNAPAQEEQWSFTEGKDYRVLEQPVEIAAFEPAAGEGGYITEFLWPGCPHCQHFNPTVIAYELERPSVTIIKRAAPANERWALDARVFYALRDLGYSLDDELIGYYETIRENHNRLPDQDDINAFLAEHAVDPEAFQRAYEDTSVTDKLRVVLEDMMAADISSVPTLVVNGQYVVTAPAPHSQDESQRYFALLDHLLAMD</sequence>
<evidence type="ECO:0000256" key="1">
    <source>
        <dbReference type="SAM" id="SignalP"/>
    </source>
</evidence>
<evidence type="ECO:0000313" key="3">
    <source>
        <dbReference type="EMBL" id="MDN7125444.1"/>
    </source>
</evidence>
<dbReference type="SUPFAM" id="SSF52833">
    <property type="entry name" value="Thioredoxin-like"/>
    <property type="match status" value="1"/>
</dbReference>
<dbReference type="InterPro" id="IPR012336">
    <property type="entry name" value="Thioredoxin-like_fold"/>
</dbReference>
<dbReference type="InterPro" id="IPR036249">
    <property type="entry name" value="Thioredoxin-like_sf"/>
</dbReference>
<accession>A0AAW7R0A3</accession>
<protein>
    <submittedName>
        <fullName evidence="3">Thioredoxin domain-containing protein</fullName>
    </submittedName>
</protein>
<dbReference type="RefSeq" id="WP_301721004.1">
    <property type="nucleotide sequence ID" value="NZ_JAGGJB010000006.1"/>
</dbReference>
<keyword evidence="1" id="KW-0732">Signal</keyword>
<dbReference type="InterPro" id="IPR013766">
    <property type="entry name" value="Thioredoxin_domain"/>
</dbReference>
<reference evidence="5 6" key="1">
    <citation type="submission" date="2021-03" db="EMBL/GenBank/DDBJ databases">
        <title>Pseudidiomarina terrestris, a new bacterium isolated from saline soil.</title>
        <authorList>
            <person name="Galisteo C."/>
            <person name="De La Haba R."/>
            <person name="Sanchez-Porro C."/>
            <person name="Ventosa A."/>
        </authorList>
    </citation>
    <scope>NUCLEOTIDE SEQUENCE [LARGE SCALE GENOMIC DNA]</scope>
    <source>
        <strain evidence="3 6">1APP75-32.1</strain>
        <strain evidence="5">1APR75-15</strain>
        <strain evidence="4">1ASR75-15</strain>
    </source>
</reference>
<dbReference type="AlphaFoldDB" id="A0AAW7R0A3"/>
<evidence type="ECO:0000313" key="5">
    <source>
        <dbReference type="Proteomes" id="UP001169491"/>
    </source>
</evidence>
<dbReference type="EMBL" id="JAGGJB010000006">
    <property type="protein sequence ID" value="MDN7125444.1"/>
    <property type="molecule type" value="Genomic_DNA"/>
</dbReference>
<dbReference type="Gene3D" id="3.40.30.10">
    <property type="entry name" value="Glutaredoxin"/>
    <property type="match status" value="1"/>
</dbReference>
<feature type="signal peptide" evidence="1">
    <location>
        <begin position="1"/>
        <end position="21"/>
    </location>
</feature>
<proteinExistence type="predicted"/>
<evidence type="ECO:0000313" key="4">
    <source>
        <dbReference type="EMBL" id="MDN7130202.1"/>
    </source>
</evidence>
<dbReference type="EMBL" id="JAGGJC010000004">
    <property type="protein sequence ID" value="MDN7130202.1"/>
    <property type="molecule type" value="Genomic_DNA"/>
</dbReference>
<comment type="caution">
    <text evidence="3">The sequence shown here is derived from an EMBL/GenBank/DDBJ whole genome shotgun (WGS) entry which is preliminary data.</text>
</comment>
<feature type="domain" description="Thioredoxin" evidence="2">
    <location>
        <begin position="34"/>
        <end position="168"/>
    </location>
</feature>
<dbReference type="PANTHER" id="PTHR35891:SF3">
    <property type="entry name" value="THIOL:DISULFIDE INTERCHANGE PROTEIN DSBL"/>
    <property type="match status" value="1"/>
</dbReference>
<dbReference type="PANTHER" id="PTHR35891">
    <property type="entry name" value="THIOL:DISULFIDE INTERCHANGE PROTEIN DSBA"/>
    <property type="match status" value="1"/>
</dbReference>